<dbReference type="EMBL" id="JAULSR010000007">
    <property type="protein sequence ID" value="KAK0614978.1"/>
    <property type="molecule type" value="Genomic_DNA"/>
</dbReference>
<feature type="domain" description="C2H2-type" evidence="2">
    <location>
        <begin position="324"/>
        <end position="352"/>
    </location>
</feature>
<organism evidence="3 4">
    <name type="scientific">Bombardia bombarda</name>
    <dbReference type="NCBI Taxonomy" id="252184"/>
    <lineage>
        <taxon>Eukaryota</taxon>
        <taxon>Fungi</taxon>
        <taxon>Dikarya</taxon>
        <taxon>Ascomycota</taxon>
        <taxon>Pezizomycotina</taxon>
        <taxon>Sordariomycetes</taxon>
        <taxon>Sordariomycetidae</taxon>
        <taxon>Sordariales</taxon>
        <taxon>Lasiosphaeriaceae</taxon>
        <taxon>Bombardia</taxon>
    </lineage>
</organism>
<dbReference type="InterPro" id="IPR013087">
    <property type="entry name" value="Znf_C2H2_type"/>
</dbReference>
<accession>A0AA40BVA2</accession>
<protein>
    <recommendedName>
        <fullName evidence="2">C2H2-type domain-containing protein</fullName>
    </recommendedName>
</protein>
<reference evidence="3" key="1">
    <citation type="submission" date="2023-06" db="EMBL/GenBank/DDBJ databases">
        <title>Genome-scale phylogeny and comparative genomics of the fungal order Sordariales.</title>
        <authorList>
            <consortium name="Lawrence Berkeley National Laboratory"/>
            <person name="Hensen N."/>
            <person name="Bonometti L."/>
            <person name="Westerberg I."/>
            <person name="Brannstrom I.O."/>
            <person name="Guillou S."/>
            <person name="Cros-Aarteil S."/>
            <person name="Calhoun S."/>
            <person name="Haridas S."/>
            <person name="Kuo A."/>
            <person name="Mondo S."/>
            <person name="Pangilinan J."/>
            <person name="Riley R."/>
            <person name="LaButti K."/>
            <person name="Andreopoulos B."/>
            <person name="Lipzen A."/>
            <person name="Chen C."/>
            <person name="Yanf M."/>
            <person name="Daum C."/>
            <person name="Ng V."/>
            <person name="Clum A."/>
            <person name="Steindorff A."/>
            <person name="Ohm R."/>
            <person name="Martin F."/>
            <person name="Silar P."/>
            <person name="Natvig D."/>
            <person name="Lalanne C."/>
            <person name="Gautier V."/>
            <person name="Ament-velasquez S.L."/>
            <person name="Kruys A."/>
            <person name="Hutchinson M.I."/>
            <person name="Powell A.J."/>
            <person name="Barry K."/>
            <person name="Miller A.N."/>
            <person name="Grigoriev I.V."/>
            <person name="Debuchy R."/>
            <person name="Gladieux P."/>
            <person name="Thoren M.H."/>
            <person name="Johannesson H."/>
        </authorList>
    </citation>
    <scope>NUCLEOTIDE SEQUENCE</scope>
    <source>
        <strain evidence="3">SMH3391-2</strain>
    </source>
</reference>
<dbReference type="SMART" id="SM00355">
    <property type="entry name" value="ZnF_C2H2"/>
    <property type="match status" value="2"/>
</dbReference>
<evidence type="ECO:0000259" key="2">
    <source>
        <dbReference type="SMART" id="SM00355"/>
    </source>
</evidence>
<gene>
    <name evidence="3" type="ORF">B0T17DRAFT_592825</name>
</gene>
<evidence type="ECO:0000313" key="3">
    <source>
        <dbReference type="EMBL" id="KAK0614978.1"/>
    </source>
</evidence>
<feature type="domain" description="C2H2-type" evidence="2">
    <location>
        <begin position="289"/>
        <end position="315"/>
    </location>
</feature>
<evidence type="ECO:0000256" key="1">
    <source>
        <dbReference type="SAM" id="MobiDB-lite"/>
    </source>
</evidence>
<evidence type="ECO:0000313" key="4">
    <source>
        <dbReference type="Proteomes" id="UP001174934"/>
    </source>
</evidence>
<dbReference type="Gene3D" id="3.30.160.60">
    <property type="entry name" value="Classic Zinc Finger"/>
    <property type="match status" value="1"/>
</dbReference>
<sequence>MKRSPSSATSYTVDSNGSGASYSSGVCSADDNYDNYATSSSQQFEEVTLAKDNNHSNLNNNNNNNYNASDAPFYLPAPYDDPSQNAHHFAYIGSQYSLVGKEEPFSHASQLCLTPLQVFDRVVGNIEDAAHQAVLGGLSQLNNSQTQAGCSLITSEEVEEAASRHGVRKNEQVYREAVQDVLLVYLDRYCNSSGGCDQGHVKAIGPALREAAYQLLRRIQGQQVSDICYFAILTVLAKLQSELGGGGGGGGEGGKWQYKGQVRSAIDSGEPSQPLDISQSITSSQRLRYACTVPGCNQRPFSRSADLDRHHKMVHLEASEKKNFLCDYRKCERHLKPFFRQDHFRDHLRDFHKEDLPRRGTKADAKWWASREYAVAKDWWRCNRCLVTRVEYKKDRFLCPECGTHCEMERVAHRKAVMTSGKR</sequence>
<proteinExistence type="predicted"/>
<dbReference type="Proteomes" id="UP001174934">
    <property type="component" value="Unassembled WGS sequence"/>
</dbReference>
<dbReference type="AlphaFoldDB" id="A0AA40BVA2"/>
<keyword evidence="4" id="KW-1185">Reference proteome</keyword>
<feature type="region of interest" description="Disordered" evidence="1">
    <location>
        <begin position="1"/>
        <end position="20"/>
    </location>
</feature>
<name>A0AA40BVA2_9PEZI</name>
<comment type="caution">
    <text evidence="3">The sequence shown here is derived from an EMBL/GenBank/DDBJ whole genome shotgun (WGS) entry which is preliminary data.</text>
</comment>